<dbReference type="EnsemblMetazoa" id="CLYHEMT020237.2">
    <property type="protein sequence ID" value="CLYHEMP020237.2"/>
    <property type="gene ID" value="CLYHEMG020237"/>
</dbReference>
<dbReference type="PANTHER" id="PTHR11208">
    <property type="entry name" value="RNA-BINDING PROTEIN RELATED"/>
    <property type="match status" value="1"/>
</dbReference>
<evidence type="ECO:0000256" key="2">
    <source>
        <dbReference type="SAM" id="MobiDB-lite"/>
    </source>
</evidence>
<feature type="domain" description="K Homology" evidence="3">
    <location>
        <begin position="72"/>
        <end position="170"/>
    </location>
</feature>
<dbReference type="InterPro" id="IPR036612">
    <property type="entry name" value="KH_dom_type_1_sf"/>
</dbReference>
<dbReference type="Pfam" id="PF22675">
    <property type="entry name" value="KH-I_KHDC4-BBP"/>
    <property type="match status" value="1"/>
</dbReference>
<sequence>MDDTYLQSLLEEKDHLDPKSFPHAIRLIEDEILRVSGKGDTLGRAELDEEGGGEKKPRYRTYAGGIVTEEVVKLSDKVVVPVKEYPKFNFVGKLLGPRGNTLKRLQQSTQTRMSVLGRGSTRDKAKEEELRNSDDPKHEHLKDPLHVLIEVEGPKSEAHARLAAALAEIQKYMVPENDEIRQEQMREMALLNSIEVGGETSGMKSTLVPGRGRPLAPIIRVGIPPPGAIILNGAQATVASVRGRAVPRIARGRGGRQITVPRHASTAPEYYDTYDTFDATYEGYPETSETVYYEYPDDYPSTSTGRREKRPARAPTGHYGPKKYRVDPYADVTYPSPDADPYRSSMR</sequence>
<dbReference type="SUPFAM" id="SSF54791">
    <property type="entry name" value="Eukaryotic type KH-domain (KH-domain type I)"/>
    <property type="match status" value="1"/>
</dbReference>
<proteinExistence type="predicted"/>
<evidence type="ECO:0000259" key="3">
    <source>
        <dbReference type="SMART" id="SM00322"/>
    </source>
</evidence>
<dbReference type="InterPro" id="IPR004087">
    <property type="entry name" value="KH_dom"/>
</dbReference>
<evidence type="ECO:0000313" key="4">
    <source>
        <dbReference type="EnsemblMetazoa" id="CLYHEMP020237.2"/>
    </source>
</evidence>
<dbReference type="Gene3D" id="3.30.1370.10">
    <property type="entry name" value="K Homology domain, type 1"/>
    <property type="match status" value="1"/>
</dbReference>
<keyword evidence="1" id="KW-0694">RNA-binding</keyword>
<feature type="region of interest" description="Disordered" evidence="2">
    <location>
        <begin position="105"/>
        <end position="139"/>
    </location>
</feature>
<feature type="compositionally biased region" description="Basic and acidic residues" evidence="2">
    <location>
        <begin position="120"/>
        <end position="139"/>
    </location>
</feature>
<reference evidence="4" key="1">
    <citation type="submission" date="2021-01" db="UniProtKB">
        <authorList>
            <consortium name="EnsemblMetazoa"/>
        </authorList>
    </citation>
    <scope>IDENTIFICATION</scope>
</reference>
<feature type="region of interest" description="Disordered" evidence="2">
    <location>
        <begin position="293"/>
        <end position="347"/>
    </location>
</feature>
<dbReference type="GO" id="GO:0003729">
    <property type="term" value="F:mRNA binding"/>
    <property type="evidence" value="ECO:0007669"/>
    <property type="project" value="TreeGrafter"/>
</dbReference>
<name>A0A7M5XD41_9CNID</name>
<keyword evidence="5" id="KW-1185">Reference proteome</keyword>
<evidence type="ECO:0000256" key="1">
    <source>
        <dbReference type="ARBA" id="ARBA00022884"/>
    </source>
</evidence>
<dbReference type="InterPro" id="IPR055256">
    <property type="entry name" value="KH_1_KHDC4/BBP-like"/>
</dbReference>
<protein>
    <recommendedName>
        <fullName evidence="3">K Homology domain-containing protein</fullName>
    </recommendedName>
</protein>
<dbReference type="InterPro" id="IPR045071">
    <property type="entry name" value="BBP-like"/>
</dbReference>
<dbReference type="RefSeq" id="XP_066936923.1">
    <property type="nucleotide sequence ID" value="XM_067080822.1"/>
</dbReference>
<dbReference type="SMART" id="SM00322">
    <property type="entry name" value="KH"/>
    <property type="match status" value="1"/>
</dbReference>
<evidence type="ECO:0000313" key="5">
    <source>
        <dbReference type="Proteomes" id="UP000594262"/>
    </source>
</evidence>
<organism evidence="4 5">
    <name type="scientific">Clytia hemisphaerica</name>
    <dbReference type="NCBI Taxonomy" id="252671"/>
    <lineage>
        <taxon>Eukaryota</taxon>
        <taxon>Metazoa</taxon>
        <taxon>Cnidaria</taxon>
        <taxon>Hydrozoa</taxon>
        <taxon>Hydroidolina</taxon>
        <taxon>Leptothecata</taxon>
        <taxon>Obeliida</taxon>
        <taxon>Clytiidae</taxon>
        <taxon>Clytia</taxon>
    </lineage>
</organism>
<dbReference type="GO" id="GO:0000381">
    <property type="term" value="P:regulation of alternative mRNA splicing, via spliceosome"/>
    <property type="evidence" value="ECO:0007669"/>
    <property type="project" value="TreeGrafter"/>
</dbReference>
<accession>A0A7M5XD41</accession>
<dbReference type="GO" id="GO:0005634">
    <property type="term" value="C:nucleus"/>
    <property type="evidence" value="ECO:0007669"/>
    <property type="project" value="TreeGrafter"/>
</dbReference>
<dbReference type="GeneID" id="136824849"/>
<dbReference type="AlphaFoldDB" id="A0A7M5XD41"/>
<dbReference type="CDD" id="cd22384">
    <property type="entry name" value="KH-I_KHDRBS"/>
    <property type="match status" value="1"/>
</dbReference>
<dbReference type="PANTHER" id="PTHR11208:SF42">
    <property type="entry name" value="QUAKING RELATED 54B, ISOFORM E"/>
    <property type="match status" value="1"/>
</dbReference>
<dbReference type="Proteomes" id="UP000594262">
    <property type="component" value="Unplaced"/>
</dbReference>
<dbReference type="OrthoDB" id="6777263at2759"/>